<dbReference type="RefSeq" id="WP_258434302.1">
    <property type="nucleotide sequence ID" value="NZ_JANSGW010000026.1"/>
</dbReference>
<keyword evidence="1" id="KW-0472">Membrane</keyword>
<keyword evidence="1" id="KW-1133">Transmembrane helix</keyword>
<feature type="transmembrane region" description="Helical" evidence="1">
    <location>
        <begin position="991"/>
        <end position="1017"/>
    </location>
</feature>
<dbReference type="InterPro" id="IPR001036">
    <property type="entry name" value="Acrflvin-R"/>
</dbReference>
<feature type="transmembrane region" description="Helical" evidence="1">
    <location>
        <begin position="328"/>
        <end position="349"/>
    </location>
</feature>
<dbReference type="PANTHER" id="PTHR32063">
    <property type="match status" value="1"/>
</dbReference>
<dbReference type="PRINTS" id="PR00702">
    <property type="entry name" value="ACRIFLAVINRP"/>
</dbReference>
<dbReference type="SUPFAM" id="SSF82714">
    <property type="entry name" value="Multidrug efflux transporter AcrB TolC docking domain, DN and DC subdomains"/>
    <property type="match status" value="2"/>
</dbReference>
<feature type="transmembrane region" description="Helical" evidence="1">
    <location>
        <begin position="428"/>
        <end position="448"/>
    </location>
</feature>
<accession>A0AAP3DIW9</accession>
<dbReference type="Pfam" id="PF00873">
    <property type="entry name" value="ACR_tran"/>
    <property type="match status" value="1"/>
</dbReference>
<feature type="transmembrane region" description="Helical" evidence="1">
    <location>
        <begin position="918"/>
        <end position="939"/>
    </location>
</feature>
<dbReference type="Gene3D" id="3.30.70.1430">
    <property type="entry name" value="Multidrug efflux transporter AcrB pore domain"/>
    <property type="match status" value="2"/>
</dbReference>
<feature type="transmembrane region" description="Helical" evidence="1">
    <location>
        <begin position="859"/>
        <end position="877"/>
    </location>
</feature>
<dbReference type="Gene3D" id="1.20.1640.10">
    <property type="entry name" value="Multidrug efflux transporter AcrB transmembrane domain"/>
    <property type="match status" value="2"/>
</dbReference>
<dbReference type="Gene3D" id="3.30.70.1440">
    <property type="entry name" value="Multidrug efflux transporter AcrB pore domain"/>
    <property type="match status" value="1"/>
</dbReference>
<feature type="transmembrane region" description="Helical" evidence="1">
    <location>
        <begin position="12"/>
        <end position="29"/>
    </location>
</feature>
<feature type="transmembrane region" description="Helical" evidence="1">
    <location>
        <begin position="460"/>
        <end position="479"/>
    </location>
</feature>
<dbReference type="GO" id="GO:0042910">
    <property type="term" value="F:xenobiotic transmembrane transporter activity"/>
    <property type="evidence" value="ECO:0007669"/>
    <property type="project" value="TreeGrafter"/>
</dbReference>
<feature type="transmembrane region" description="Helical" evidence="1">
    <location>
        <begin position="383"/>
        <end position="408"/>
    </location>
</feature>
<dbReference type="EMBL" id="JAPTNE010000026">
    <property type="protein sequence ID" value="MCZ0808888.1"/>
    <property type="molecule type" value="Genomic_DNA"/>
</dbReference>
<dbReference type="Gene3D" id="3.30.70.1320">
    <property type="entry name" value="Multidrug efflux transporter AcrB pore domain like"/>
    <property type="match status" value="1"/>
</dbReference>
<dbReference type="SUPFAM" id="SSF82866">
    <property type="entry name" value="Multidrug efflux transporter AcrB transmembrane domain"/>
    <property type="match status" value="2"/>
</dbReference>
<evidence type="ECO:0000256" key="1">
    <source>
        <dbReference type="SAM" id="Phobius"/>
    </source>
</evidence>
<sequence>MNISRFAINRPVTILMLAVAVLIFGFVSLPKLAVELYPNLNLPVAVVVTSVEGGTPASVEKLVTKPVEEALGTVPNVSKISSFSMSGASQVIVQFNWGTNMDQATLNMRDKVDQVRGALPDTAKSPRVLKLDPNSEPIMTFALTGSDDITKLKELADNVIKSRIERIDGVASVGVNGGKERIIEVTIDADKITAYGITLEQVQQALMGTNLSGAAGMVREGDKKLSIRVQGEYTTIKDIGETPVVVGPSTIPLKNIAFIEDTYKEQTQFSYYNGKPTVGISVTKASGGNTIKVADSAKIEIEKLKENLPPGTEISMITDSSQFIKDSIYTVAEHALIGAAFSTIILLLFLNSVRSVLIIAVVIPISVIATFCLMYFTNQTINLISLSGLTLGLGSLVDFAVVILENIFRHRQEGKSMLQAARYGSQEVGTAVMASALAQICVFLPIMFVEGLASQLFGPLALTVVYSHIAALLASITLVPMMSARILKRIPDEEIYHSGTYRGFNPITWFNIGFTKISNFYGGFLKWAIKWRKTVYLAVALMFAGAVVLTPFIGAEFIPSMDQGKITVAAKLANNTQIQETEKVISELEGIVKKVPELKELYVSIGSAGASVLANSATNRGELQLTLVDTKERTRTTDQVIENLRNQVKGIPGAEITVKHLDGNGGMGGTPLEISLRGDDLDVLDDISNIILGVVNKVPGTANVTTSLEEKDREFQVVVDREKASQYGLSTQQVLSYVRTAFEGQTLTRYQTGDDEVDVKVRLPKSIQDEPKHLERLTVTTPSGAQVSIGAIAKVEKVEVAQMVKRADQTREVSITGDTSGRDLNSIMTEVQGKLAQLNLPDGYHIEYGGQSKDMEESFGSLGLAILLSIVLVYMVMASQFESLFSPFIIMFSVPPTFIGVVVGLFVTGQPLSVPALIGYILLVGIVVNNAIVLMDYIITARKDGLDRDEAILKAGPIRLRPIMMTTLATVLAITPLAFAGGSGNESQAPMAVVVIFGLTFSTLITLVLVPVVYVTFDNWGRKFKNRFNRKKKNNTPTVVEEV</sequence>
<feature type="transmembrane region" description="Helical" evidence="1">
    <location>
        <begin position="356"/>
        <end position="377"/>
    </location>
</feature>
<keyword evidence="1" id="KW-0812">Transmembrane</keyword>
<name>A0AAP3DIW9_BRELA</name>
<dbReference type="GO" id="GO:0005886">
    <property type="term" value="C:plasma membrane"/>
    <property type="evidence" value="ECO:0007669"/>
    <property type="project" value="TreeGrafter"/>
</dbReference>
<feature type="transmembrane region" description="Helical" evidence="1">
    <location>
        <begin position="535"/>
        <end position="554"/>
    </location>
</feature>
<dbReference type="Gene3D" id="3.30.2090.10">
    <property type="entry name" value="Multidrug efflux transporter AcrB TolC docking domain, DN and DC subdomains"/>
    <property type="match status" value="2"/>
</dbReference>
<organism evidence="2 3">
    <name type="scientific">Brevibacillus laterosporus</name>
    <name type="common">Bacillus laterosporus</name>
    <dbReference type="NCBI Taxonomy" id="1465"/>
    <lineage>
        <taxon>Bacteria</taxon>
        <taxon>Bacillati</taxon>
        <taxon>Bacillota</taxon>
        <taxon>Bacilli</taxon>
        <taxon>Bacillales</taxon>
        <taxon>Paenibacillaceae</taxon>
        <taxon>Brevibacillus</taxon>
    </lineage>
</organism>
<evidence type="ECO:0000313" key="3">
    <source>
        <dbReference type="Proteomes" id="UP001077662"/>
    </source>
</evidence>
<comment type="caution">
    <text evidence="2">The sequence shown here is derived from an EMBL/GenBank/DDBJ whole genome shotgun (WGS) entry which is preliminary data.</text>
</comment>
<dbReference type="AlphaFoldDB" id="A0AAP3DIW9"/>
<evidence type="ECO:0000313" key="2">
    <source>
        <dbReference type="EMBL" id="MCZ0808888.1"/>
    </source>
</evidence>
<feature type="transmembrane region" description="Helical" evidence="1">
    <location>
        <begin position="960"/>
        <end position="979"/>
    </location>
</feature>
<dbReference type="SUPFAM" id="SSF82693">
    <property type="entry name" value="Multidrug efflux transporter AcrB pore domain, PN1, PN2, PC1 and PC2 subdomains"/>
    <property type="match status" value="3"/>
</dbReference>
<protein>
    <submittedName>
        <fullName evidence="2">Efflux RND transporter permease subunit</fullName>
    </submittedName>
</protein>
<gene>
    <name evidence="2" type="ORF">O0554_18540</name>
</gene>
<dbReference type="InterPro" id="IPR027463">
    <property type="entry name" value="AcrB_DN_DC_subdom"/>
</dbReference>
<dbReference type="Proteomes" id="UP001077662">
    <property type="component" value="Unassembled WGS sequence"/>
</dbReference>
<proteinExistence type="predicted"/>
<feature type="transmembrane region" description="Helical" evidence="1">
    <location>
        <begin position="884"/>
        <end position="906"/>
    </location>
</feature>
<reference evidence="2" key="1">
    <citation type="submission" date="2022-09" db="EMBL/GenBank/DDBJ databases">
        <title>Genome analysis and characterization of larvicidal activity of Brevibacillus strains.</title>
        <authorList>
            <person name="Patrusheva E.V."/>
            <person name="Izotova A.O."/>
            <person name="Toshchakov S.V."/>
            <person name="Sineoky S.P."/>
        </authorList>
    </citation>
    <scope>NUCLEOTIDE SEQUENCE</scope>
    <source>
        <strain evidence="2">VKPM_B-13247</strain>
    </source>
</reference>
<dbReference type="PANTHER" id="PTHR32063:SF0">
    <property type="entry name" value="SWARMING MOTILITY PROTEIN SWRC"/>
    <property type="match status" value="1"/>
</dbReference>